<comment type="caution">
    <text evidence="3">The sequence shown here is derived from an EMBL/GenBank/DDBJ whole genome shotgun (WGS) entry which is preliminary data.</text>
</comment>
<sequence length="61" mass="7052">MSARKDKKVFCDNMVAEAEQAADKRDLNILYKITRKLSTKKSNQNSPVTESDKITKKEIHR</sequence>
<feature type="compositionally biased region" description="Polar residues" evidence="1">
    <location>
        <begin position="40"/>
        <end position="49"/>
    </location>
</feature>
<evidence type="ECO:0000313" key="4">
    <source>
        <dbReference type="Proteomes" id="UP000828390"/>
    </source>
</evidence>
<dbReference type="AlphaFoldDB" id="A0A9D4E3P6"/>
<reference evidence="3" key="1">
    <citation type="journal article" date="2019" name="bioRxiv">
        <title>The Genome of the Zebra Mussel, Dreissena polymorpha: A Resource for Invasive Species Research.</title>
        <authorList>
            <person name="McCartney M.A."/>
            <person name="Auch B."/>
            <person name="Kono T."/>
            <person name="Mallez S."/>
            <person name="Zhang Y."/>
            <person name="Obille A."/>
            <person name="Becker A."/>
            <person name="Abrahante J.E."/>
            <person name="Garbe J."/>
            <person name="Badalamenti J.P."/>
            <person name="Herman A."/>
            <person name="Mangelson H."/>
            <person name="Liachko I."/>
            <person name="Sullivan S."/>
            <person name="Sone E.D."/>
            <person name="Koren S."/>
            <person name="Silverstein K.A.T."/>
            <person name="Beckman K.B."/>
            <person name="Gohl D.M."/>
        </authorList>
    </citation>
    <scope>NUCLEOTIDE SEQUENCE</scope>
    <source>
        <strain evidence="3">Duluth1</strain>
        <tissue evidence="3">Whole animal</tissue>
    </source>
</reference>
<accession>A0A9D4E3P6</accession>
<evidence type="ECO:0000256" key="1">
    <source>
        <dbReference type="SAM" id="MobiDB-lite"/>
    </source>
</evidence>
<feature type="compositionally biased region" description="Basic and acidic residues" evidence="1">
    <location>
        <begin position="50"/>
        <end position="61"/>
    </location>
</feature>
<dbReference type="EMBL" id="JAIWYP010000009">
    <property type="protein sequence ID" value="KAH3771893.1"/>
    <property type="molecule type" value="Genomic_DNA"/>
</dbReference>
<name>A0A9D4E3P6_DREPO</name>
<gene>
    <name evidence="2" type="ORF">DPMN_173222</name>
    <name evidence="3" type="ORF">DPMN_173224</name>
</gene>
<reference evidence="3" key="2">
    <citation type="submission" date="2020-11" db="EMBL/GenBank/DDBJ databases">
        <authorList>
            <person name="McCartney M.A."/>
            <person name="Auch B."/>
            <person name="Kono T."/>
            <person name="Mallez S."/>
            <person name="Becker A."/>
            <person name="Gohl D.M."/>
            <person name="Silverstein K.A.T."/>
            <person name="Koren S."/>
            <person name="Bechman K.B."/>
            <person name="Herman A."/>
            <person name="Abrahante J.E."/>
            <person name="Garbe J."/>
        </authorList>
    </citation>
    <scope>NUCLEOTIDE SEQUENCE</scope>
    <source>
        <strain evidence="3">Duluth1</strain>
        <tissue evidence="3">Whole animal</tissue>
    </source>
</reference>
<evidence type="ECO:0000313" key="3">
    <source>
        <dbReference type="EMBL" id="KAH3771895.1"/>
    </source>
</evidence>
<proteinExistence type="predicted"/>
<keyword evidence="4" id="KW-1185">Reference proteome</keyword>
<organism evidence="3 4">
    <name type="scientific">Dreissena polymorpha</name>
    <name type="common">Zebra mussel</name>
    <name type="synonym">Mytilus polymorpha</name>
    <dbReference type="NCBI Taxonomy" id="45954"/>
    <lineage>
        <taxon>Eukaryota</taxon>
        <taxon>Metazoa</taxon>
        <taxon>Spiralia</taxon>
        <taxon>Lophotrochozoa</taxon>
        <taxon>Mollusca</taxon>
        <taxon>Bivalvia</taxon>
        <taxon>Autobranchia</taxon>
        <taxon>Heteroconchia</taxon>
        <taxon>Euheterodonta</taxon>
        <taxon>Imparidentia</taxon>
        <taxon>Neoheterodontei</taxon>
        <taxon>Myida</taxon>
        <taxon>Dreissenoidea</taxon>
        <taxon>Dreissenidae</taxon>
        <taxon>Dreissena</taxon>
    </lineage>
</organism>
<evidence type="ECO:0000313" key="2">
    <source>
        <dbReference type="EMBL" id="KAH3771893.1"/>
    </source>
</evidence>
<dbReference type="EMBL" id="JAIWYP010000009">
    <property type="protein sequence ID" value="KAH3771895.1"/>
    <property type="molecule type" value="Genomic_DNA"/>
</dbReference>
<feature type="region of interest" description="Disordered" evidence="1">
    <location>
        <begin position="38"/>
        <end position="61"/>
    </location>
</feature>
<dbReference type="Proteomes" id="UP000828390">
    <property type="component" value="Unassembled WGS sequence"/>
</dbReference>
<protein>
    <submittedName>
        <fullName evidence="3">Uncharacterized protein</fullName>
    </submittedName>
</protein>